<dbReference type="InterPro" id="IPR007111">
    <property type="entry name" value="NACHT_NTPase"/>
</dbReference>
<dbReference type="SUPFAM" id="SSF52540">
    <property type="entry name" value="P-loop containing nucleoside triphosphate hydrolases"/>
    <property type="match status" value="1"/>
</dbReference>
<dbReference type="SUPFAM" id="SSF52075">
    <property type="entry name" value="Outer arm dynein light chain 1"/>
    <property type="match status" value="1"/>
</dbReference>
<evidence type="ECO:0000256" key="1">
    <source>
        <dbReference type="ARBA" id="ARBA00004496"/>
    </source>
</evidence>
<keyword evidence="3" id="KW-0963">Cytoplasm</keyword>
<accession>A0A6J2WAW2</accession>
<proteinExistence type="inferred from homology"/>
<gene>
    <name evidence="9" type="primary">LOC115821351</name>
</gene>
<evidence type="ECO:0000313" key="8">
    <source>
        <dbReference type="Proteomes" id="UP000504632"/>
    </source>
</evidence>
<dbReference type="Gene3D" id="3.40.50.300">
    <property type="entry name" value="P-loop containing nucleotide triphosphate hydrolases"/>
    <property type="match status" value="1"/>
</dbReference>
<dbReference type="Pfam" id="PF05729">
    <property type="entry name" value="NACHT"/>
    <property type="match status" value="1"/>
</dbReference>
<dbReference type="SMART" id="SM00368">
    <property type="entry name" value="LRR_RI"/>
    <property type="match status" value="11"/>
</dbReference>
<name>A0A6J2WAW2_CHACN</name>
<evidence type="ECO:0000256" key="3">
    <source>
        <dbReference type="ARBA" id="ARBA00022490"/>
    </source>
</evidence>
<evidence type="ECO:0000256" key="5">
    <source>
        <dbReference type="ARBA" id="ARBA00022741"/>
    </source>
</evidence>
<dbReference type="Proteomes" id="UP000504632">
    <property type="component" value="Chromosome 9"/>
</dbReference>
<evidence type="ECO:0000259" key="7">
    <source>
        <dbReference type="PROSITE" id="PS50837"/>
    </source>
</evidence>
<organism evidence="8 9">
    <name type="scientific">Chanos chanos</name>
    <name type="common">Milkfish</name>
    <name type="synonym">Mugil chanos</name>
    <dbReference type="NCBI Taxonomy" id="29144"/>
    <lineage>
        <taxon>Eukaryota</taxon>
        <taxon>Metazoa</taxon>
        <taxon>Chordata</taxon>
        <taxon>Craniata</taxon>
        <taxon>Vertebrata</taxon>
        <taxon>Euteleostomi</taxon>
        <taxon>Actinopterygii</taxon>
        <taxon>Neopterygii</taxon>
        <taxon>Teleostei</taxon>
        <taxon>Ostariophysi</taxon>
        <taxon>Gonorynchiformes</taxon>
        <taxon>Chanidae</taxon>
        <taxon>Chanos</taxon>
    </lineage>
</organism>
<comment type="subcellular location">
    <subcellularLocation>
        <location evidence="1">Cytoplasm</location>
    </subcellularLocation>
</comment>
<dbReference type="OrthoDB" id="120976at2759"/>
<keyword evidence="5" id="KW-0547">Nucleotide-binding</keyword>
<dbReference type="InterPro" id="IPR032675">
    <property type="entry name" value="LRR_dom_sf"/>
</dbReference>
<dbReference type="RefSeq" id="XP_030641037.1">
    <property type="nucleotide sequence ID" value="XM_030785177.1"/>
</dbReference>
<evidence type="ECO:0000256" key="4">
    <source>
        <dbReference type="ARBA" id="ARBA00022737"/>
    </source>
</evidence>
<dbReference type="PANTHER" id="PTHR45690:SF19">
    <property type="entry name" value="NACHT, LRR AND PYD DOMAINS-CONTAINING PROTEIN 3"/>
    <property type="match status" value="1"/>
</dbReference>
<evidence type="ECO:0000256" key="6">
    <source>
        <dbReference type="ARBA" id="ARBA00022840"/>
    </source>
</evidence>
<sequence length="918" mass="100519">MATPQDAKNKNDVLSDVQRLHMETVKAKLQSETTPSSLLGGQSVPELLLNNYYLPVSVSEDGSECLELDSEMCSTVEEFLSQAFSPDSEGCRIVLYGTVGVGKTTATEWLLKDWASGACLQQYTLLLKVCAREMNKPAEEFSLQNLLLRAHAHLTAEFLSLAFQRPNTLLLILDGLENCQNLSDVSGLISDPLQKASASVLLASLLKGSLLPAASVLVTSREPVSLEPVQCVQVLGFSEVQWRTFFQRFFSEKDGAARVFQHCKQTLGVQDLCVCPAFCWTLCSVFKTQLQSGEEFPQTLTQLLSMITVKLLQEQGMCEERRRVLLIGLGRLANQCTPFTNYTSSQYTHSTFSTSHIIACGLQDLLDSQKLFAFIRMTHDVATSDGTFCFLSPVMQEFLVALSFYLDQSGPDEGKAVVGRSGLCDAFLAGLSDPSQRKLLEGSVGVFRSERVSEFRDWLRDKAVEVLQGFAKEEHINCMRLLQHTQDPRLIRESVQPNSWRTLSYSHLQDRDYATLSYVTSCLEEVRELNLYGSSLTEQQVLALTPALRLAHSITLSQSTLSPAVVRQLAAALSDSHVTDLDLSSTKLGDAGADVLFPGLTHSDLSKLKLSACALTEACGKSLAIMLAGGSKLRILDLRANDLRDQGLIPLCDMLRSTHCKLQELCLDSCELTVASMPALASALTGGLSGLKSLDLMRNSVTDQGVQSLSHALQEGNCSLTTLRLFDCELTGSCCSALAAALQSANCSLTDLELSVNELGESGAMLICDALKSPNCSLEKLSIVRCELTEANFRALGSALVSGICKLKELSVGLNRVGDSGAKHLWTALKHTHCKLELLDVEMLDLTDNCVEELCEAVAASNTLSTLILKNNKLTDSSVLPLVKMMQDRQAMQELNLQYNEFSEDVFEQMDTCPKIRY</sequence>
<evidence type="ECO:0000313" key="9">
    <source>
        <dbReference type="RefSeq" id="XP_030641037.1"/>
    </source>
</evidence>
<dbReference type="InterPro" id="IPR050637">
    <property type="entry name" value="NLRP_innate_immun_reg"/>
</dbReference>
<feature type="domain" description="NACHT" evidence="7">
    <location>
        <begin position="91"/>
        <end position="221"/>
    </location>
</feature>
<keyword evidence="8" id="KW-1185">Reference proteome</keyword>
<dbReference type="GO" id="GO:0005829">
    <property type="term" value="C:cytosol"/>
    <property type="evidence" value="ECO:0007669"/>
    <property type="project" value="UniProtKB-SubCell"/>
</dbReference>
<dbReference type="SUPFAM" id="SSF52047">
    <property type="entry name" value="RNI-like"/>
    <property type="match status" value="1"/>
</dbReference>
<evidence type="ECO:0000256" key="2">
    <source>
        <dbReference type="ARBA" id="ARBA00008665"/>
    </source>
</evidence>
<protein>
    <submittedName>
        <fullName evidence="9">NACHT, LRR and PYD domains-containing protein 12</fullName>
    </submittedName>
</protein>
<dbReference type="PANTHER" id="PTHR45690">
    <property type="entry name" value="NACHT, LRR AND PYD DOMAINS-CONTAINING PROTEIN 12"/>
    <property type="match status" value="1"/>
</dbReference>
<dbReference type="InParanoid" id="A0A6J2WAW2"/>
<keyword evidence="4" id="KW-0677">Repeat</keyword>
<comment type="similarity">
    <text evidence="2">Belongs to the NLRP family.</text>
</comment>
<keyword evidence="6" id="KW-0067">ATP-binding</keyword>
<dbReference type="Pfam" id="PF13516">
    <property type="entry name" value="LRR_6"/>
    <property type="match status" value="6"/>
</dbReference>
<dbReference type="GeneID" id="115821351"/>
<dbReference type="InterPro" id="IPR001611">
    <property type="entry name" value="Leu-rich_rpt"/>
</dbReference>
<dbReference type="GO" id="GO:0005524">
    <property type="term" value="F:ATP binding"/>
    <property type="evidence" value="ECO:0007669"/>
    <property type="project" value="UniProtKB-KW"/>
</dbReference>
<dbReference type="Gene3D" id="3.80.10.10">
    <property type="entry name" value="Ribonuclease Inhibitor"/>
    <property type="match status" value="2"/>
</dbReference>
<reference evidence="9" key="1">
    <citation type="submission" date="2025-08" db="UniProtKB">
        <authorList>
            <consortium name="RefSeq"/>
        </authorList>
    </citation>
    <scope>IDENTIFICATION</scope>
</reference>
<dbReference type="AlphaFoldDB" id="A0A6J2WAW2"/>
<dbReference type="PROSITE" id="PS50837">
    <property type="entry name" value="NACHT"/>
    <property type="match status" value="1"/>
</dbReference>
<dbReference type="FunCoup" id="A0A6J2WAW2">
    <property type="interactions" value="39"/>
</dbReference>
<dbReference type="InterPro" id="IPR027417">
    <property type="entry name" value="P-loop_NTPase"/>
</dbReference>